<evidence type="ECO:0000256" key="1">
    <source>
        <dbReference type="ARBA" id="ARBA00001947"/>
    </source>
</evidence>
<dbReference type="InterPro" id="IPR000642">
    <property type="entry name" value="Peptidase_M41"/>
</dbReference>
<dbReference type="Pfam" id="PF01434">
    <property type="entry name" value="Peptidase_M41"/>
    <property type="match status" value="1"/>
</dbReference>
<protein>
    <recommendedName>
        <fullName evidence="18">AAA+ ATPase domain-containing protein</fullName>
    </recommendedName>
</protein>
<dbReference type="Proteomes" id="UP001318860">
    <property type="component" value="Unassembled WGS sequence"/>
</dbReference>
<sequence length="803" mass="87460">MGSLGASGNGGLWGMGPFHDNIRRRRDKRDKESKPSSSRDAAGEPAAASYSFPLKQAATAASLALTGDTIAQLRQRWVKNQDTLSNTEDFKDIATSLLSEHDWIRALRMTSYGFLLYGPGSYAWYQYLDHCMPKQNVKNLMMKNLPYRDDRKCDIFSRKRISSRIDKRRTKRVFKLLLGNAGVAVPALLSNAEKAIADDQSVSNSRMSYSRFLEYLDKDRVTKVDLYENGTIAIVEALSPELGNRLQRVRVQLPGLSQELLQKLREKNVDFAAHNAQEDSGSLLFNLIGNLAFPLLLIGGLFLLSRRSSGGMGGPGGPGFPLTFGQSKAKFQMEPNTGVTFDDVAGVDEAKQDFMEVVEFLKKPERFTAVGARIPKGVLLVGPPGTGKTLLAKAIAGEAGVPFFSISGSEFVEMFVGVGASRVRDLFKKAKENAPCIVFVDEIDAVGRQRGTGIGGGNDEREQTLNQLLTEMDGFEGNTGIIVVAATNRADILDSALLRPGRFDRQVMVDVPDIRGRTDILKVHSSNKKFVPDVSLEVIAMRTPGFSGADLANLLNEAAILAGRRGKTAISSKEIDDSIDRIVAGMEGTVMTDGKSKSLVAYHEVGHAICGTLTPGHDPVQKVTLIPRGQARGLTWFIPADDPTLISKQQLFARIVGGLGGRAAEEIIFGEPEVTTGAVGDLQQITGLAKQMVVTFGMSEIGPWSLMDGSGQSADVFMRMMARNSMSERLAEDIDVAIKRISDSAYEIALSQIRDNREAMDKIVEVLLEKETITGDEFRAILSEFTEIPVENRVASTPTPVTV</sequence>
<keyword evidence="10" id="KW-0862">Zinc</keyword>
<dbReference type="SUPFAM" id="SSF140990">
    <property type="entry name" value="FtsH protease domain-like"/>
    <property type="match status" value="1"/>
</dbReference>
<name>A0ABR0VGQ0_REHGL</name>
<keyword evidence="8" id="KW-0547">Nucleotide-binding</keyword>
<dbReference type="Pfam" id="PF06480">
    <property type="entry name" value="FtsH_ext"/>
    <property type="match status" value="1"/>
</dbReference>
<evidence type="ECO:0000256" key="5">
    <source>
        <dbReference type="ARBA" id="ARBA00022670"/>
    </source>
</evidence>
<dbReference type="PANTHER" id="PTHR23076:SF139">
    <property type="entry name" value="ATP-DEPENDENT ZINC METALLOPROTEASE FTSH 2, CHLOROPLASTIC"/>
    <property type="match status" value="1"/>
</dbReference>
<evidence type="ECO:0000256" key="4">
    <source>
        <dbReference type="ARBA" id="ARBA00010550"/>
    </source>
</evidence>
<dbReference type="Gene3D" id="3.40.50.300">
    <property type="entry name" value="P-loop containing nucleotide triphosphate hydrolases"/>
    <property type="match status" value="1"/>
</dbReference>
<keyword evidence="9" id="KW-0378">Hydrolase</keyword>
<evidence type="ECO:0000256" key="15">
    <source>
        <dbReference type="ARBA" id="ARBA00023078"/>
    </source>
</evidence>
<evidence type="ECO:0000313" key="20">
    <source>
        <dbReference type="Proteomes" id="UP001318860"/>
    </source>
</evidence>
<evidence type="ECO:0000256" key="10">
    <source>
        <dbReference type="ARBA" id="ARBA00022833"/>
    </source>
</evidence>
<evidence type="ECO:0000256" key="6">
    <source>
        <dbReference type="ARBA" id="ARBA00022692"/>
    </source>
</evidence>
<dbReference type="Pfam" id="PF17862">
    <property type="entry name" value="AAA_lid_3"/>
    <property type="match status" value="1"/>
</dbReference>
<comment type="similarity">
    <text evidence="3">In the C-terminal section; belongs to the peptidase M41 family.</text>
</comment>
<feature type="compositionally biased region" description="Gly residues" evidence="17">
    <location>
        <begin position="1"/>
        <end position="14"/>
    </location>
</feature>
<dbReference type="InterPro" id="IPR003960">
    <property type="entry name" value="ATPase_AAA_CS"/>
</dbReference>
<dbReference type="PROSITE" id="PS00674">
    <property type="entry name" value="AAA"/>
    <property type="match status" value="1"/>
</dbReference>
<evidence type="ECO:0000256" key="11">
    <source>
        <dbReference type="ARBA" id="ARBA00022840"/>
    </source>
</evidence>
<dbReference type="HAMAP" id="MF_01458">
    <property type="entry name" value="FtsH"/>
    <property type="match status" value="1"/>
</dbReference>
<gene>
    <name evidence="19" type="ORF">DH2020_031961</name>
</gene>
<keyword evidence="12" id="KW-0809">Transit peptide</keyword>
<evidence type="ECO:0000256" key="2">
    <source>
        <dbReference type="ARBA" id="ARBA00004370"/>
    </source>
</evidence>
<dbReference type="InterPro" id="IPR005936">
    <property type="entry name" value="FtsH"/>
</dbReference>
<dbReference type="InterPro" id="IPR041569">
    <property type="entry name" value="AAA_lid_3"/>
</dbReference>
<dbReference type="EMBL" id="JABTTQ020001165">
    <property type="protein sequence ID" value="KAK6134338.1"/>
    <property type="molecule type" value="Genomic_DNA"/>
</dbReference>
<accession>A0ABR0VGQ0</accession>
<keyword evidence="16" id="KW-0472">Membrane</keyword>
<keyword evidence="6" id="KW-0812">Transmembrane</keyword>
<dbReference type="InterPro" id="IPR027417">
    <property type="entry name" value="P-loop_NTPase"/>
</dbReference>
<dbReference type="PANTHER" id="PTHR23076">
    <property type="entry name" value="METALLOPROTEASE M41 FTSH"/>
    <property type="match status" value="1"/>
</dbReference>
<proteinExistence type="inferred from homology"/>
<dbReference type="Gene3D" id="1.10.8.60">
    <property type="match status" value="1"/>
</dbReference>
<comment type="subcellular location">
    <subcellularLocation>
        <location evidence="2">Membrane</location>
    </subcellularLocation>
</comment>
<dbReference type="SMART" id="SM00382">
    <property type="entry name" value="AAA"/>
    <property type="match status" value="1"/>
</dbReference>
<keyword evidence="11" id="KW-0067">ATP-binding</keyword>
<evidence type="ECO:0000313" key="19">
    <source>
        <dbReference type="EMBL" id="KAK6134338.1"/>
    </source>
</evidence>
<evidence type="ECO:0000256" key="14">
    <source>
        <dbReference type="ARBA" id="ARBA00023049"/>
    </source>
</evidence>
<evidence type="ECO:0000256" key="9">
    <source>
        <dbReference type="ARBA" id="ARBA00022801"/>
    </source>
</evidence>
<keyword evidence="14" id="KW-0482">Metalloprotease</keyword>
<dbReference type="Pfam" id="PF00004">
    <property type="entry name" value="AAA"/>
    <property type="match status" value="1"/>
</dbReference>
<evidence type="ECO:0000256" key="13">
    <source>
        <dbReference type="ARBA" id="ARBA00022989"/>
    </source>
</evidence>
<organism evidence="19 20">
    <name type="scientific">Rehmannia glutinosa</name>
    <name type="common">Chinese foxglove</name>
    <dbReference type="NCBI Taxonomy" id="99300"/>
    <lineage>
        <taxon>Eukaryota</taxon>
        <taxon>Viridiplantae</taxon>
        <taxon>Streptophyta</taxon>
        <taxon>Embryophyta</taxon>
        <taxon>Tracheophyta</taxon>
        <taxon>Spermatophyta</taxon>
        <taxon>Magnoliopsida</taxon>
        <taxon>eudicotyledons</taxon>
        <taxon>Gunneridae</taxon>
        <taxon>Pentapetalae</taxon>
        <taxon>asterids</taxon>
        <taxon>lamiids</taxon>
        <taxon>Lamiales</taxon>
        <taxon>Orobanchaceae</taxon>
        <taxon>Rehmannieae</taxon>
        <taxon>Rehmannia</taxon>
    </lineage>
</organism>
<keyword evidence="13" id="KW-1133">Transmembrane helix</keyword>
<feature type="domain" description="AAA+ ATPase" evidence="18">
    <location>
        <begin position="374"/>
        <end position="513"/>
    </location>
</feature>
<evidence type="ECO:0000259" key="18">
    <source>
        <dbReference type="SMART" id="SM00382"/>
    </source>
</evidence>
<reference evidence="19 20" key="1">
    <citation type="journal article" date="2021" name="Comput. Struct. Biotechnol. J.">
        <title>De novo genome assembly of the potent medicinal plant Rehmannia glutinosa using nanopore technology.</title>
        <authorList>
            <person name="Ma L."/>
            <person name="Dong C."/>
            <person name="Song C."/>
            <person name="Wang X."/>
            <person name="Zheng X."/>
            <person name="Niu Y."/>
            <person name="Chen S."/>
            <person name="Feng W."/>
        </authorList>
    </citation>
    <scope>NUCLEOTIDE SEQUENCE [LARGE SCALE GENOMIC DNA]</scope>
    <source>
        <strain evidence="19">DH-2019</strain>
    </source>
</reference>
<dbReference type="InterPro" id="IPR037219">
    <property type="entry name" value="Peptidase_M41-like"/>
</dbReference>
<dbReference type="InterPro" id="IPR003959">
    <property type="entry name" value="ATPase_AAA_core"/>
</dbReference>
<comment type="similarity">
    <text evidence="4">In the N-terminal section; belongs to the AAA ATPase family.</text>
</comment>
<comment type="caution">
    <text evidence="19">The sequence shown here is derived from an EMBL/GenBank/DDBJ whole genome shotgun (WGS) entry which is preliminary data.</text>
</comment>
<keyword evidence="7" id="KW-0479">Metal-binding</keyword>
<dbReference type="InterPro" id="IPR011546">
    <property type="entry name" value="Pept_M41_FtsH_extracell"/>
</dbReference>
<dbReference type="CDD" id="cd19501">
    <property type="entry name" value="RecA-like_FtsH"/>
    <property type="match status" value="1"/>
</dbReference>
<keyword evidence="20" id="KW-1185">Reference proteome</keyword>
<evidence type="ECO:0000256" key="8">
    <source>
        <dbReference type="ARBA" id="ARBA00022741"/>
    </source>
</evidence>
<dbReference type="NCBIfam" id="TIGR01241">
    <property type="entry name" value="FtsH_fam"/>
    <property type="match status" value="1"/>
</dbReference>
<feature type="region of interest" description="Disordered" evidence="17">
    <location>
        <begin position="1"/>
        <end position="47"/>
    </location>
</feature>
<dbReference type="InterPro" id="IPR003593">
    <property type="entry name" value="AAA+_ATPase"/>
</dbReference>
<comment type="cofactor">
    <cofactor evidence="1">
        <name>Zn(2+)</name>
        <dbReference type="ChEBI" id="CHEBI:29105"/>
    </cofactor>
</comment>
<evidence type="ECO:0000256" key="16">
    <source>
        <dbReference type="ARBA" id="ARBA00023136"/>
    </source>
</evidence>
<keyword evidence="15" id="KW-0793">Thylakoid</keyword>
<keyword evidence="5" id="KW-0645">Protease</keyword>
<dbReference type="SUPFAM" id="SSF52540">
    <property type="entry name" value="P-loop containing nucleoside triphosphate hydrolases"/>
    <property type="match status" value="1"/>
</dbReference>
<evidence type="ECO:0000256" key="3">
    <source>
        <dbReference type="ARBA" id="ARBA00010044"/>
    </source>
</evidence>
<dbReference type="Gene3D" id="3.30.720.210">
    <property type="match status" value="1"/>
</dbReference>
<dbReference type="Gene3D" id="1.20.58.760">
    <property type="entry name" value="Peptidase M41"/>
    <property type="match status" value="1"/>
</dbReference>
<evidence type="ECO:0000256" key="12">
    <source>
        <dbReference type="ARBA" id="ARBA00022946"/>
    </source>
</evidence>
<evidence type="ECO:0000256" key="17">
    <source>
        <dbReference type="SAM" id="MobiDB-lite"/>
    </source>
</evidence>
<evidence type="ECO:0000256" key="7">
    <source>
        <dbReference type="ARBA" id="ARBA00022723"/>
    </source>
</evidence>